<proteinExistence type="predicted"/>
<reference evidence="1" key="1">
    <citation type="submission" date="2019-10" db="EMBL/GenBank/DDBJ databases">
        <title>Draft genome sequece of Microseira wollei NIES-4236.</title>
        <authorList>
            <person name="Yamaguchi H."/>
            <person name="Suzuki S."/>
            <person name="Kawachi M."/>
        </authorList>
    </citation>
    <scope>NUCLEOTIDE SEQUENCE</scope>
    <source>
        <strain evidence="1">NIES-4236</strain>
    </source>
</reference>
<sequence>MMNETWIVFKAESLSAHGWEERKLLPSGGLTDILATEWDFSGKLPQVGDRLREYANLQDPGNGVTHGRDGDWVVNQIDQFSSFDTNQRIVVCYCSYQPVEANWVELHRGKPIDQILQPAQI</sequence>
<dbReference type="Proteomes" id="UP001050975">
    <property type="component" value="Unassembled WGS sequence"/>
</dbReference>
<comment type="caution">
    <text evidence="1">The sequence shown here is derived from an EMBL/GenBank/DDBJ whole genome shotgun (WGS) entry which is preliminary data.</text>
</comment>
<protein>
    <submittedName>
        <fullName evidence="1">Uncharacterized protein</fullName>
    </submittedName>
</protein>
<dbReference type="RefSeq" id="WP_226593967.1">
    <property type="nucleotide sequence ID" value="NZ_BLAY01000316.1"/>
</dbReference>
<organism evidence="1 2">
    <name type="scientific">Microseira wollei NIES-4236</name>
    <dbReference type="NCBI Taxonomy" id="2530354"/>
    <lineage>
        <taxon>Bacteria</taxon>
        <taxon>Bacillati</taxon>
        <taxon>Cyanobacteriota</taxon>
        <taxon>Cyanophyceae</taxon>
        <taxon>Oscillatoriophycideae</taxon>
        <taxon>Aerosakkonematales</taxon>
        <taxon>Aerosakkonemataceae</taxon>
        <taxon>Microseira</taxon>
    </lineage>
</organism>
<evidence type="ECO:0000313" key="2">
    <source>
        <dbReference type="Proteomes" id="UP001050975"/>
    </source>
</evidence>
<name>A0AAV3XRG6_9CYAN</name>
<evidence type="ECO:0000313" key="1">
    <source>
        <dbReference type="EMBL" id="GET44266.1"/>
    </source>
</evidence>
<keyword evidence="2" id="KW-1185">Reference proteome</keyword>
<dbReference type="AlphaFoldDB" id="A0AAV3XRG6"/>
<dbReference type="EMBL" id="BLAY01000316">
    <property type="protein sequence ID" value="GET44266.1"/>
    <property type="molecule type" value="Genomic_DNA"/>
</dbReference>
<gene>
    <name evidence="1" type="ORF">MiSe_90920</name>
</gene>
<accession>A0AAV3XRG6</accession>